<feature type="domain" description="Helicase ATP-binding" evidence="2">
    <location>
        <begin position="243"/>
        <end position="428"/>
    </location>
</feature>
<dbReference type="InterPro" id="IPR001650">
    <property type="entry name" value="Helicase_C-like"/>
</dbReference>
<dbReference type="InterPro" id="IPR014001">
    <property type="entry name" value="Helicase_ATP-bd"/>
</dbReference>
<dbReference type="SUPFAM" id="SSF56024">
    <property type="entry name" value="Phospholipase D/nuclease"/>
    <property type="match status" value="1"/>
</dbReference>
<sequence length="900" mass="103626">MINRYSSRRESLTDSLLKKKLIDAQSYDRIAGYFRSSIFEVAGEELENISGQIRVICNSDLSVEDVATAKMAQSAIRKEWCEYKPEELPNPGRRFEKLYNLLSSGKMEVKVLPNERFGLIHGKAGVITLSDGSRTSFLGSVNESEMAWKLNYELMWEDSSPEGVNWVQDEFNALWTDKTAIPLADFVIEDIKRIANRTVIDDVISWREEDNATSSVAVELPVFREQLGLWEHQKYFVDLAFREHKQSYGARFILADQVGLGKTIQLAMSAQLMALYGDKPVLIIVPKTLIWQWQGELDTLLDLPCAVWNGKEWVDENGLKYPNRGNQDISKCPRRIGILSQGLIVSQSPIIEHLLNKEYECIIVDEAHRARRQNFGNGKEYHSPEMNNLYKFLMQISTRTKSILLATATPIQLYPVELWDLMNILSQKNDSVLGSKSALWRKPERVPQGLDLIMGKVTKEFFDLENWDWIRNPFPPKYEDATFASVRSSNNMNDDDFVLSKGYVELLPKERQRIGNMLTKKFFANFNPYIRHVIRRERKYLEDTIDPNTNEPFLKKIEVILHGEDDDEALTLTGYLKQAYEYAEEFCNEIGKRSKSSGFLKTLLLKRIGSSIEAGKNTGYKMLNEWNTGLSDLTDEEDEVRIDSDIKNLTEVESLLLNNYVKALESNEARDPKYDKTVELLKDEKWLDKGVIIFSQYFDTARWVAEGLSKEFNDEPIGLYAGGSKSGVYLSGSFKKKEKEEIKHAVKTRDIKVLVGTDSASEGLNLQTLGNLINIDLPWNPTRLEQRKGRIQRIGQLNDTVHIYNMRYKDSVEDRVHHLLSSRLESIYSVFGQLPDVLEDVWIEIAVGDKAKALEIIDSVPKVHPFENRYNMGVEHIDWETCSRVLDKKEKRKYFEQSWK</sequence>
<accession>A0A318XGC1</accession>
<keyword evidence="1" id="KW-0378">Hydrolase</keyword>
<evidence type="ECO:0000313" key="5">
    <source>
        <dbReference type="Proteomes" id="UP000248132"/>
    </source>
</evidence>
<dbReference type="PANTHER" id="PTHR45766:SF6">
    <property type="entry name" value="SWI_SNF-RELATED MATRIX-ASSOCIATED ACTIN-DEPENDENT REGULATOR OF CHROMATIN SUBFAMILY A-LIKE PROTEIN 1"/>
    <property type="match status" value="1"/>
</dbReference>
<evidence type="ECO:0000259" key="2">
    <source>
        <dbReference type="PROSITE" id="PS51192"/>
    </source>
</evidence>
<evidence type="ECO:0000256" key="1">
    <source>
        <dbReference type="ARBA" id="ARBA00022801"/>
    </source>
</evidence>
<dbReference type="EMBL" id="QKMR01000028">
    <property type="protein sequence ID" value="PYG84911.1"/>
    <property type="molecule type" value="Genomic_DNA"/>
</dbReference>
<dbReference type="InterPro" id="IPR038718">
    <property type="entry name" value="SNF2-like_sf"/>
</dbReference>
<name>A0A318XGC1_9FIRM</name>
<dbReference type="AlphaFoldDB" id="A0A318XGC1"/>
<dbReference type="Gene3D" id="3.30.870.10">
    <property type="entry name" value="Endonuclease Chain A"/>
    <property type="match status" value="1"/>
</dbReference>
<proteinExistence type="predicted"/>
<dbReference type="InterPro" id="IPR027417">
    <property type="entry name" value="P-loop_NTPase"/>
</dbReference>
<dbReference type="Pfam" id="PF13091">
    <property type="entry name" value="PLDc_2"/>
    <property type="match status" value="1"/>
</dbReference>
<comment type="caution">
    <text evidence="4">The sequence shown here is derived from an EMBL/GenBank/DDBJ whole genome shotgun (WGS) entry which is preliminary data.</text>
</comment>
<dbReference type="PROSITE" id="PS51192">
    <property type="entry name" value="HELICASE_ATP_BIND_1"/>
    <property type="match status" value="1"/>
</dbReference>
<dbReference type="NCBIfam" id="NF042964">
    <property type="entry name" value="phospholipD_antiphage"/>
    <property type="match status" value="1"/>
</dbReference>
<dbReference type="Gene3D" id="3.40.50.10810">
    <property type="entry name" value="Tandem AAA-ATPase domain"/>
    <property type="match status" value="1"/>
</dbReference>
<dbReference type="InterPro" id="IPR049952">
    <property type="entry name" value="PhospholipD-like_anti-phage"/>
</dbReference>
<dbReference type="SUPFAM" id="SSF52540">
    <property type="entry name" value="P-loop containing nucleoside triphosphate hydrolases"/>
    <property type="match status" value="2"/>
</dbReference>
<keyword evidence="5" id="KW-1185">Reference proteome</keyword>
<evidence type="ECO:0000313" key="4">
    <source>
        <dbReference type="EMBL" id="PYG84911.1"/>
    </source>
</evidence>
<organism evidence="4 5">
    <name type="scientific">Ruminiclostridium sufflavum DSM 19573</name>
    <dbReference type="NCBI Taxonomy" id="1121337"/>
    <lineage>
        <taxon>Bacteria</taxon>
        <taxon>Bacillati</taxon>
        <taxon>Bacillota</taxon>
        <taxon>Clostridia</taxon>
        <taxon>Eubacteriales</taxon>
        <taxon>Oscillospiraceae</taxon>
        <taxon>Ruminiclostridium</taxon>
    </lineage>
</organism>
<dbReference type="Proteomes" id="UP000248132">
    <property type="component" value="Unassembled WGS sequence"/>
</dbReference>
<evidence type="ECO:0000259" key="3">
    <source>
        <dbReference type="PROSITE" id="PS51194"/>
    </source>
</evidence>
<dbReference type="CDD" id="cd09179">
    <property type="entry name" value="PLDc_N_DEXD_a"/>
    <property type="match status" value="1"/>
</dbReference>
<dbReference type="OrthoDB" id="9814088at2"/>
<dbReference type="CDD" id="cd18793">
    <property type="entry name" value="SF2_C_SNF"/>
    <property type="match status" value="1"/>
</dbReference>
<dbReference type="InterPro" id="IPR000330">
    <property type="entry name" value="SNF2_N"/>
</dbReference>
<dbReference type="GO" id="GO:0016787">
    <property type="term" value="F:hydrolase activity"/>
    <property type="evidence" value="ECO:0007669"/>
    <property type="project" value="UniProtKB-KW"/>
</dbReference>
<dbReference type="RefSeq" id="WP_110463399.1">
    <property type="nucleotide sequence ID" value="NZ_QKMR01000028.1"/>
</dbReference>
<dbReference type="PROSITE" id="PS51194">
    <property type="entry name" value="HELICASE_CTER"/>
    <property type="match status" value="1"/>
</dbReference>
<protein>
    <submittedName>
        <fullName evidence="4">SNF2 domain-containing protein</fullName>
    </submittedName>
</protein>
<dbReference type="GO" id="GO:0005524">
    <property type="term" value="F:ATP binding"/>
    <property type="evidence" value="ECO:0007669"/>
    <property type="project" value="InterPro"/>
</dbReference>
<feature type="domain" description="Helicase C-terminal" evidence="3">
    <location>
        <begin position="673"/>
        <end position="838"/>
    </location>
</feature>
<gene>
    <name evidence="4" type="ORF">LY28_03445</name>
</gene>
<dbReference type="SMART" id="SM00487">
    <property type="entry name" value="DEXDc"/>
    <property type="match status" value="1"/>
</dbReference>
<reference evidence="4 5" key="1">
    <citation type="submission" date="2018-06" db="EMBL/GenBank/DDBJ databases">
        <title>Genomic Encyclopedia of Type Strains, Phase I: the one thousand microbial genomes (KMG-I) project.</title>
        <authorList>
            <person name="Kyrpides N."/>
        </authorList>
    </citation>
    <scope>NUCLEOTIDE SEQUENCE [LARGE SCALE GENOMIC DNA]</scope>
    <source>
        <strain evidence="4 5">DSM 19573</strain>
    </source>
</reference>
<dbReference type="PANTHER" id="PTHR45766">
    <property type="entry name" value="DNA ANNEALING HELICASE AND ENDONUCLEASE ZRANB3 FAMILY MEMBER"/>
    <property type="match status" value="1"/>
</dbReference>
<dbReference type="InterPro" id="IPR049730">
    <property type="entry name" value="SNF2/RAD54-like_C"/>
</dbReference>
<dbReference type="Gene3D" id="3.40.50.300">
    <property type="entry name" value="P-loop containing nucleotide triphosphate hydrolases"/>
    <property type="match status" value="1"/>
</dbReference>
<dbReference type="InterPro" id="IPR025202">
    <property type="entry name" value="PLD-like_dom"/>
</dbReference>
<dbReference type="SMART" id="SM00490">
    <property type="entry name" value="HELICc"/>
    <property type="match status" value="1"/>
</dbReference>
<dbReference type="Pfam" id="PF00271">
    <property type="entry name" value="Helicase_C"/>
    <property type="match status" value="1"/>
</dbReference>
<dbReference type="Pfam" id="PF00176">
    <property type="entry name" value="SNF2-rel_dom"/>
    <property type="match status" value="1"/>
</dbReference>